<evidence type="ECO:0000256" key="5">
    <source>
        <dbReference type="ARBA" id="ARBA00022525"/>
    </source>
</evidence>
<dbReference type="Proteomes" id="UP000183971">
    <property type="component" value="Unassembled WGS sequence"/>
</dbReference>
<reference evidence="19" key="1">
    <citation type="journal article" date="2016" name="Genome Biol. Evol.">
        <title>Comparative 'omics' of the Fusarium fujikuroi species complex highlights differences in genetic potential and metabolite synthesis.</title>
        <authorList>
            <person name="Niehaus E.-M."/>
            <person name="Muensterkoetter M."/>
            <person name="Proctor R.H."/>
            <person name="Brown D.W."/>
            <person name="Sharon A."/>
            <person name="Idan Y."/>
            <person name="Oren-Young L."/>
            <person name="Sieber C.M."/>
            <person name="Novak O."/>
            <person name="Pencik A."/>
            <person name="Tarkowska D."/>
            <person name="Hromadova K."/>
            <person name="Freeman S."/>
            <person name="Maymon M."/>
            <person name="Elazar M."/>
            <person name="Youssef S.A."/>
            <person name="El-Shabrawy E.S.M."/>
            <person name="Shalaby A.B.A."/>
            <person name="Houterman P."/>
            <person name="Brock N.L."/>
            <person name="Burkhardt I."/>
            <person name="Tsavkelova E.A."/>
            <person name="Dickschat J.S."/>
            <person name="Galuszka P."/>
            <person name="Gueldener U."/>
            <person name="Tudzynski B."/>
        </authorList>
    </citation>
    <scope>NUCLEOTIDE SEQUENCE [LARGE SCALE GENOMIC DNA]</scope>
    <source>
        <strain evidence="19">ET1</strain>
    </source>
</reference>
<evidence type="ECO:0000256" key="11">
    <source>
        <dbReference type="ARBA" id="ARBA00023157"/>
    </source>
</evidence>
<evidence type="ECO:0000256" key="10">
    <source>
        <dbReference type="ARBA" id="ARBA00023136"/>
    </source>
</evidence>
<feature type="transmembrane region" description="Helical" evidence="14">
    <location>
        <begin position="259"/>
        <end position="280"/>
    </location>
</feature>
<keyword evidence="6" id="KW-0325">Glycoprotein</keyword>
<evidence type="ECO:0000313" key="19">
    <source>
        <dbReference type="Proteomes" id="UP000183971"/>
    </source>
</evidence>
<evidence type="ECO:0000256" key="3">
    <source>
        <dbReference type="ARBA" id="ARBA00004613"/>
    </source>
</evidence>
<feature type="transmembrane region" description="Helical" evidence="14">
    <location>
        <begin position="140"/>
        <end position="161"/>
    </location>
</feature>
<gene>
    <name evidence="18" type="ORF">FPRO_06890</name>
</gene>
<feature type="domain" description="Rhodopsin" evidence="17">
    <location>
        <begin position="125"/>
        <end position="364"/>
    </location>
</feature>
<comment type="similarity">
    <text evidence="13">Belongs to the SAT4 family.</text>
</comment>
<keyword evidence="19" id="KW-1185">Reference proteome</keyword>
<keyword evidence="6" id="KW-0336">GPI-anchor</keyword>
<evidence type="ECO:0000313" key="18">
    <source>
        <dbReference type="EMBL" id="CZR37919.1"/>
    </source>
</evidence>
<dbReference type="GO" id="GO:0098552">
    <property type="term" value="C:side of membrane"/>
    <property type="evidence" value="ECO:0007669"/>
    <property type="project" value="UniProtKB-KW"/>
</dbReference>
<evidence type="ECO:0000256" key="1">
    <source>
        <dbReference type="ARBA" id="ARBA00004141"/>
    </source>
</evidence>
<evidence type="ECO:0000259" key="17">
    <source>
        <dbReference type="Pfam" id="PF20684"/>
    </source>
</evidence>
<keyword evidence="12" id="KW-0449">Lipoprotein</keyword>
<dbReference type="InterPro" id="IPR052337">
    <property type="entry name" value="SAT4-like"/>
</dbReference>
<protein>
    <submittedName>
        <fullName evidence="18">Related to integral membrane protein</fullName>
    </submittedName>
</protein>
<feature type="transmembrane region" description="Helical" evidence="14">
    <location>
        <begin position="107"/>
        <end position="128"/>
    </location>
</feature>
<evidence type="ECO:0000256" key="9">
    <source>
        <dbReference type="ARBA" id="ARBA00022989"/>
    </source>
</evidence>
<proteinExistence type="inferred from homology"/>
<dbReference type="InterPro" id="IPR049326">
    <property type="entry name" value="Rhodopsin_dom_fungi"/>
</dbReference>
<evidence type="ECO:0000259" key="16">
    <source>
        <dbReference type="Pfam" id="PF05730"/>
    </source>
</evidence>
<organism evidence="18 19">
    <name type="scientific">Fusarium proliferatum (strain ET1)</name>
    <name type="common">Orchid endophyte fungus</name>
    <dbReference type="NCBI Taxonomy" id="1227346"/>
    <lineage>
        <taxon>Eukaryota</taxon>
        <taxon>Fungi</taxon>
        <taxon>Dikarya</taxon>
        <taxon>Ascomycota</taxon>
        <taxon>Pezizomycotina</taxon>
        <taxon>Sordariomycetes</taxon>
        <taxon>Hypocreomycetidae</taxon>
        <taxon>Hypocreales</taxon>
        <taxon>Nectriaceae</taxon>
        <taxon>Fusarium</taxon>
        <taxon>Fusarium fujikuroi species complex</taxon>
    </lineage>
</organism>
<keyword evidence="9 14" id="KW-1133">Transmembrane helix</keyword>
<feature type="chain" id="PRO_5012589217" evidence="15">
    <location>
        <begin position="22"/>
        <end position="415"/>
    </location>
</feature>
<evidence type="ECO:0000256" key="2">
    <source>
        <dbReference type="ARBA" id="ARBA00004589"/>
    </source>
</evidence>
<evidence type="ECO:0000256" key="7">
    <source>
        <dbReference type="ARBA" id="ARBA00022692"/>
    </source>
</evidence>
<dbReference type="Pfam" id="PF20684">
    <property type="entry name" value="Fung_rhodopsin"/>
    <property type="match status" value="1"/>
</dbReference>
<sequence>MLVPRVLYAFTLCSIPAGGLAQTNELDGRAIDPLTGTSECARTCFTKTKDTEAFQGSQTEDLCRDKPLYHNVEICVKHDCNFTEILDFKNRTFRACDWPITDRRQEIRISCLTIGILAMVFFTMRAISKIIGFVPYGHDDSLLLAALPFIIAFNIFCQILTSKGLGLDIWFVDENNIRIFLILIFASELSYATSLALVKLSILAFFLRIFPDQRFRIIVRWTTIFILVMCPLYLALILAQRRPLDLFWNGWRDKNPRGVMLSGNLIGITHGAWNVALEIWMMILPMTQLLKIGIKLKKKIGVIAMFGVGLFLTIVSSVRIPSLIVFSTSRNITADSVGIIIWSNIEICVGMMVACMPGARQFVRDIVLRLKRGNQSDMSSTENIFIERTIETIQTDADDTVTSSIARPEEALLSK</sequence>
<dbReference type="PANTHER" id="PTHR33048:SF143">
    <property type="entry name" value="EXTRACELLULAR MEMBRANE PROTEIN CFEM DOMAIN-CONTAINING PROTEIN-RELATED"/>
    <property type="match status" value="1"/>
</dbReference>
<feature type="transmembrane region" description="Helical" evidence="14">
    <location>
        <begin position="339"/>
        <end position="359"/>
    </location>
</feature>
<evidence type="ECO:0000256" key="14">
    <source>
        <dbReference type="SAM" id="Phobius"/>
    </source>
</evidence>
<evidence type="ECO:0000256" key="13">
    <source>
        <dbReference type="ARBA" id="ARBA00038359"/>
    </source>
</evidence>
<evidence type="ECO:0000256" key="15">
    <source>
        <dbReference type="SAM" id="SignalP"/>
    </source>
</evidence>
<dbReference type="VEuPathDB" id="FungiDB:FPRO_06890"/>
<comment type="subcellular location">
    <subcellularLocation>
        <location evidence="2">Membrane</location>
        <topology evidence="2">Lipid-anchor</topology>
        <topology evidence="2">GPI-anchor</topology>
    </subcellularLocation>
    <subcellularLocation>
        <location evidence="1">Membrane</location>
        <topology evidence="1">Multi-pass membrane protein</topology>
    </subcellularLocation>
    <subcellularLocation>
        <location evidence="3">Secreted</location>
    </subcellularLocation>
</comment>
<feature type="domain" description="CFEM" evidence="16">
    <location>
        <begin position="37"/>
        <end position="96"/>
    </location>
</feature>
<feature type="signal peptide" evidence="15">
    <location>
        <begin position="1"/>
        <end position="21"/>
    </location>
</feature>
<keyword evidence="11" id="KW-1015">Disulfide bond</keyword>
<comment type="similarity">
    <text evidence="4">Belongs to the RBT5 family.</text>
</comment>
<feature type="transmembrane region" description="Helical" evidence="14">
    <location>
        <begin position="300"/>
        <end position="319"/>
    </location>
</feature>
<dbReference type="GO" id="GO:0005576">
    <property type="term" value="C:extracellular region"/>
    <property type="evidence" value="ECO:0007669"/>
    <property type="project" value="UniProtKB-SubCell"/>
</dbReference>
<dbReference type="InterPro" id="IPR008427">
    <property type="entry name" value="Extracellular_membr_CFEM_dom"/>
</dbReference>
<keyword evidence="10 14" id="KW-0472">Membrane</keyword>
<evidence type="ECO:0000256" key="12">
    <source>
        <dbReference type="ARBA" id="ARBA00023288"/>
    </source>
</evidence>
<keyword evidence="8 15" id="KW-0732">Signal</keyword>
<name>A0A1L7VB04_FUSPR</name>
<keyword evidence="7 14" id="KW-0812">Transmembrane</keyword>
<comment type="caution">
    <text evidence="18">The sequence shown here is derived from an EMBL/GenBank/DDBJ whole genome shotgun (WGS) entry which is preliminary data.</text>
</comment>
<feature type="transmembrane region" description="Helical" evidence="14">
    <location>
        <begin position="218"/>
        <end position="239"/>
    </location>
</feature>
<evidence type="ECO:0000256" key="8">
    <source>
        <dbReference type="ARBA" id="ARBA00022729"/>
    </source>
</evidence>
<feature type="transmembrane region" description="Helical" evidence="14">
    <location>
        <begin position="181"/>
        <end position="206"/>
    </location>
</feature>
<evidence type="ECO:0000256" key="4">
    <source>
        <dbReference type="ARBA" id="ARBA00010031"/>
    </source>
</evidence>
<accession>A0A1L7VB04</accession>
<dbReference type="Pfam" id="PF05730">
    <property type="entry name" value="CFEM"/>
    <property type="match status" value="1"/>
</dbReference>
<dbReference type="EMBL" id="FJOF01000003">
    <property type="protein sequence ID" value="CZR37919.1"/>
    <property type="molecule type" value="Genomic_DNA"/>
</dbReference>
<evidence type="ECO:0000256" key="6">
    <source>
        <dbReference type="ARBA" id="ARBA00022622"/>
    </source>
</evidence>
<dbReference type="RefSeq" id="XP_031078512.1">
    <property type="nucleotide sequence ID" value="XM_031228146.1"/>
</dbReference>
<dbReference type="AlphaFoldDB" id="A0A1L7VB04"/>
<keyword evidence="5" id="KW-0964">Secreted</keyword>
<dbReference type="GeneID" id="42051769"/>
<dbReference type="PANTHER" id="PTHR33048">
    <property type="entry name" value="PTH11-LIKE INTEGRAL MEMBRANE PROTEIN (AFU_ORTHOLOGUE AFUA_5G11245)"/>
    <property type="match status" value="1"/>
</dbReference>